<keyword evidence="1" id="KW-0812">Transmembrane</keyword>
<evidence type="ECO:0000313" key="3">
    <source>
        <dbReference type="Proteomes" id="UP001206483"/>
    </source>
</evidence>
<dbReference type="PROSITE" id="PS51257">
    <property type="entry name" value="PROKAR_LIPOPROTEIN"/>
    <property type="match status" value="1"/>
</dbReference>
<feature type="transmembrane region" description="Helical" evidence="1">
    <location>
        <begin position="89"/>
        <end position="110"/>
    </location>
</feature>
<protein>
    <submittedName>
        <fullName evidence="2">Uncharacterized protein</fullName>
    </submittedName>
</protein>
<feature type="transmembrane region" description="Helical" evidence="1">
    <location>
        <begin position="122"/>
        <end position="140"/>
    </location>
</feature>
<keyword evidence="1" id="KW-0472">Membrane</keyword>
<dbReference type="EMBL" id="JAMZDX010000004">
    <property type="protein sequence ID" value="MCP2311489.1"/>
    <property type="molecule type" value="Genomic_DNA"/>
</dbReference>
<name>A0ABT1J2V3_9ACTN</name>
<dbReference type="Proteomes" id="UP001206483">
    <property type="component" value="Unassembled WGS sequence"/>
</dbReference>
<dbReference type="RefSeq" id="WP_253800093.1">
    <property type="nucleotide sequence ID" value="NZ_BAAAUB010000009.1"/>
</dbReference>
<feature type="transmembrane region" description="Helical" evidence="1">
    <location>
        <begin position="146"/>
        <end position="167"/>
    </location>
</feature>
<accession>A0ABT1J2V3</accession>
<comment type="caution">
    <text evidence="2">The sequence shown here is derived from an EMBL/GenBank/DDBJ whole genome shotgun (WGS) entry which is preliminary data.</text>
</comment>
<gene>
    <name evidence="2" type="ORF">FHR36_004652</name>
</gene>
<organism evidence="2 3">
    <name type="scientific">Kitasatospora paracochleata</name>
    <dbReference type="NCBI Taxonomy" id="58354"/>
    <lineage>
        <taxon>Bacteria</taxon>
        <taxon>Bacillati</taxon>
        <taxon>Actinomycetota</taxon>
        <taxon>Actinomycetes</taxon>
        <taxon>Kitasatosporales</taxon>
        <taxon>Streptomycetaceae</taxon>
        <taxon>Kitasatospora</taxon>
    </lineage>
</organism>
<keyword evidence="3" id="KW-1185">Reference proteome</keyword>
<reference evidence="2 3" key="1">
    <citation type="submission" date="2022-06" db="EMBL/GenBank/DDBJ databases">
        <title>Sequencing the genomes of 1000 actinobacteria strains.</title>
        <authorList>
            <person name="Klenk H.-P."/>
        </authorList>
    </citation>
    <scope>NUCLEOTIDE SEQUENCE [LARGE SCALE GENOMIC DNA]</scope>
    <source>
        <strain evidence="2 3">DSM 41656</strain>
    </source>
</reference>
<feature type="transmembrane region" description="Helical" evidence="1">
    <location>
        <begin position="36"/>
        <end position="55"/>
    </location>
</feature>
<proteinExistence type="predicted"/>
<sequence>MTPKDRTARPLGLALALAACNPPGLARHSSLVLLTAVAVVAVAWWAAPIVVRRPVRSTTGRRGHLAHHRNTALAAGSVVVAALSRPGPWIAAVFTALLLAYLLLADARAAGPAGLHQLRARIAPVAAYATGALVLALALLPVTVDGWAPLLAVLAVAGTATAVGLALHGPAADPSDAADA</sequence>
<evidence type="ECO:0000313" key="2">
    <source>
        <dbReference type="EMBL" id="MCP2311489.1"/>
    </source>
</evidence>
<evidence type="ECO:0000256" key="1">
    <source>
        <dbReference type="SAM" id="Phobius"/>
    </source>
</evidence>
<keyword evidence="1" id="KW-1133">Transmembrane helix</keyword>